<gene>
    <name evidence="2" type="ORF">CJD36_000295</name>
</gene>
<evidence type="ECO:0000313" key="2">
    <source>
        <dbReference type="EMBL" id="PQJ13128.1"/>
    </source>
</evidence>
<dbReference type="AlphaFoldDB" id="A0A2S7T2H2"/>
<keyword evidence="3" id="KW-1185">Reference proteome</keyword>
<dbReference type="PROSITE" id="PS51257">
    <property type="entry name" value="PROKAR_LIPOPROTEIN"/>
    <property type="match status" value="1"/>
</dbReference>
<comment type="caution">
    <text evidence="2">The sequence shown here is derived from an EMBL/GenBank/DDBJ whole genome shotgun (WGS) entry which is preliminary data.</text>
</comment>
<dbReference type="InterPro" id="IPR009078">
    <property type="entry name" value="Ferritin-like_SF"/>
</dbReference>
<proteinExistence type="predicted"/>
<dbReference type="SUPFAM" id="SSF47240">
    <property type="entry name" value="Ferritin-like"/>
    <property type="match status" value="1"/>
</dbReference>
<dbReference type="InterPro" id="IPR011017">
    <property type="entry name" value="TRASH_dom"/>
</dbReference>
<dbReference type="SMART" id="SM00746">
    <property type="entry name" value="TRASH"/>
    <property type="match status" value="1"/>
</dbReference>
<dbReference type="OrthoDB" id="678327at2"/>
<reference evidence="2 3" key="1">
    <citation type="submission" date="2018-01" db="EMBL/GenBank/DDBJ databases">
        <title>A novel member of the phylum Bacteroidetes isolated from glacier ice.</title>
        <authorList>
            <person name="Liu Q."/>
            <person name="Xin Y.-H."/>
        </authorList>
    </citation>
    <scope>NUCLEOTIDE SEQUENCE [LARGE SCALE GENOMIC DNA]</scope>
    <source>
        <strain evidence="2 3">RB1R16</strain>
    </source>
</reference>
<dbReference type="Gene3D" id="1.10.620.20">
    <property type="entry name" value="Ribonucleotide Reductase, subunit A"/>
    <property type="match status" value="1"/>
</dbReference>
<name>A0A2S7T2H2_9BACT</name>
<evidence type="ECO:0000259" key="1">
    <source>
        <dbReference type="SMART" id="SM00746"/>
    </source>
</evidence>
<dbReference type="InterPro" id="IPR007029">
    <property type="entry name" value="YHS_dom"/>
</dbReference>
<evidence type="ECO:0000313" key="3">
    <source>
        <dbReference type="Proteomes" id="UP000239872"/>
    </source>
</evidence>
<dbReference type="Proteomes" id="UP000239872">
    <property type="component" value="Unassembled WGS sequence"/>
</dbReference>
<dbReference type="GO" id="GO:0016491">
    <property type="term" value="F:oxidoreductase activity"/>
    <property type="evidence" value="ECO:0007669"/>
    <property type="project" value="InterPro"/>
</dbReference>
<dbReference type="EMBL" id="PPSL01000001">
    <property type="protein sequence ID" value="PQJ13128.1"/>
    <property type="molecule type" value="Genomic_DNA"/>
</dbReference>
<sequence>MRTIILITTILFLASCGNTPKTVTTEGTPATTETLAAKPEAPKGKIDPVCEMPYDKAWTEQTIYNGDTISFCSETCKKAFLGRPTKYIKHS</sequence>
<feature type="domain" description="TRASH" evidence="1">
    <location>
        <begin position="47"/>
        <end position="84"/>
    </location>
</feature>
<accession>A0A2S7T2H2</accession>
<protein>
    <recommendedName>
        <fullName evidence="1">TRASH domain-containing protein</fullName>
    </recommendedName>
</protein>
<dbReference type="RefSeq" id="WP_105038012.1">
    <property type="nucleotide sequence ID" value="NZ_PPSL01000001.1"/>
</dbReference>
<organism evidence="2 3">
    <name type="scientific">Flavipsychrobacter stenotrophus</name>
    <dbReference type="NCBI Taxonomy" id="2077091"/>
    <lineage>
        <taxon>Bacteria</taxon>
        <taxon>Pseudomonadati</taxon>
        <taxon>Bacteroidota</taxon>
        <taxon>Chitinophagia</taxon>
        <taxon>Chitinophagales</taxon>
        <taxon>Chitinophagaceae</taxon>
        <taxon>Flavipsychrobacter</taxon>
    </lineage>
</organism>
<dbReference type="InterPro" id="IPR012348">
    <property type="entry name" value="RNR-like"/>
</dbReference>
<dbReference type="Pfam" id="PF04945">
    <property type="entry name" value="YHS"/>
    <property type="match status" value="1"/>
</dbReference>